<comment type="similarity">
    <text evidence="3">Belongs to the NXF family.</text>
</comment>
<keyword evidence="6" id="KW-0433">Leucine-rich repeat</keyword>
<keyword evidence="9" id="KW-0694">RNA-binding</keyword>
<dbReference type="Proteomes" id="UP000010556">
    <property type="component" value="Unassembled WGS sequence"/>
</dbReference>
<dbReference type="FunFam" id="3.10.450.50:FF:000004">
    <property type="entry name" value="Nuclear RNA export factor 1"/>
    <property type="match status" value="1"/>
</dbReference>
<reference evidence="14" key="1">
    <citation type="journal article" date="2013" name="Science">
        <title>Comparative analysis of bat genomes provides insight into the evolution of flight and immunity.</title>
        <authorList>
            <person name="Zhang G."/>
            <person name="Cowled C."/>
            <person name="Shi Z."/>
            <person name="Huang Z."/>
            <person name="Bishop-Lilly K.A."/>
            <person name="Fang X."/>
            <person name="Wynne J.W."/>
            <person name="Xiong Z."/>
            <person name="Baker M.L."/>
            <person name="Zhao W."/>
            <person name="Tachedjian M."/>
            <person name="Zhu Y."/>
            <person name="Zhou P."/>
            <person name="Jiang X."/>
            <person name="Ng J."/>
            <person name="Yang L."/>
            <person name="Wu L."/>
            <person name="Xiao J."/>
            <person name="Feng Y."/>
            <person name="Chen Y."/>
            <person name="Sun X."/>
            <person name="Zhang Y."/>
            <person name="Marsh G.A."/>
            <person name="Crameri G."/>
            <person name="Broder C.C."/>
            <person name="Frey K.G."/>
            <person name="Wang L.F."/>
            <person name="Wang J."/>
        </authorList>
    </citation>
    <scope>NUCLEOTIDE SEQUENCE [LARGE SCALE GENOMIC DNA]</scope>
</reference>
<dbReference type="CDD" id="cd14342">
    <property type="entry name" value="UBA_TAP-C"/>
    <property type="match status" value="1"/>
</dbReference>
<dbReference type="PANTHER" id="PTHR10662:SF15">
    <property type="entry name" value="NUCLEAR RNA EXPORT FACTOR 5"/>
    <property type="match status" value="1"/>
</dbReference>
<dbReference type="GO" id="GO:0016973">
    <property type="term" value="P:poly(A)+ mRNA export from nucleus"/>
    <property type="evidence" value="ECO:0007669"/>
    <property type="project" value="TreeGrafter"/>
</dbReference>
<dbReference type="InterPro" id="IPR005637">
    <property type="entry name" value="TAP_C_dom"/>
</dbReference>
<gene>
    <name evidence="13" type="ORF">MDA_GLEAN10002063</name>
</gene>
<organism evidence="13 14">
    <name type="scientific">Myotis davidii</name>
    <name type="common">David's myotis</name>
    <dbReference type="NCBI Taxonomy" id="225400"/>
    <lineage>
        <taxon>Eukaryota</taxon>
        <taxon>Metazoa</taxon>
        <taxon>Chordata</taxon>
        <taxon>Craniata</taxon>
        <taxon>Vertebrata</taxon>
        <taxon>Euteleostomi</taxon>
        <taxon>Mammalia</taxon>
        <taxon>Eutheria</taxon>
        <taxon>Laurasiatheria</taxon>
        <taxon>Chiroptera</taxon>
        <taxon>Yangochiroptera</taxon>
        <taxon>Vespertilionidae</taxon>
        <taxon>Myotis</taxon>
    </lineage>
</organism>
<feature type="domain" description="NTF2" evidence="11">
    <location>
        <begin position="506"/>
        <end position="658"/>
    </location>
</feature>
<evidence type="ECO:0000256" key="3">
    <source>
        <dbReference type="ARBA" id="ARBA00009285"/>
    </source>
</evidence>
<dbReference type="Pfam" id="PF09162">
    <property type="entry name" value="Tap-RNA_bind"/>
    <property type="match status" value="1"/>
</dbReference>
<dbReference type="Gene3D" id="3.80.10.10">
    <property type="entry name" value="Ribonuclease Inhibitor"/>
    <property type="match status" value="1"/>
</dbReference>
<feature type="domain" description="TAP-C" evidence="12">
    <location>
        <begin position="687"/>
        <end position="742"/>
    </location>
</feature>
<dbReference type="EMBL" id="KB099709">
    <property type="protein sequence ID" value="ELK37956.1"/>
    <property type="molecule type" value="Genomic_DNA"/>
</dbReference>
<dbReference type="SUPFAM" id="SSF46934">
    <property type="entry name" value="UBA-like"/>
    <property type="match status" value="1"/>
</dbReference>
<dbReference type="InterPro" id="IPR030217">
    <property type="entry name" value="NXF_fam"/>
</dbReference>
<dbReference type="InterPro" id="IPR012677">
    <property type="entry name" value="Nucleotide-bd_a/b_plait_sf"/>
</dbReference>
<evidence type="ECO:0000256" key="10">
    <source>
        <dbReference type="ARBA" id="ARBA00023242"/>
    </source>
</evidence>
<dbReference type="InterPro" id="IPR002075">
    <property type="entry name" value="NTF2_dom"/>
</dbReference>
<dbReference type="GO" id="GO:0005635">
    <property type="term" value="C:nuclear envelope"/>
    <property type="evidence" value="ECO:0007669"/>
    <property type="project" value="UniProtKB-ARBA"/>
</dbReference>
<evidence type="ECO:0000313" key="14">
    <source>
        <dbReference type="Proteomes" id="UP000010556"/>
    </source>
</evidence>
<proteinExistence type="inferred from homology"/>
<dbReference type="SUPFAM" id="SSF54427">
    <property type="entry name" value="NTF2-like"/>
    <property type="match status" value="1"/>
</dbReference>
<evidence type="ECO:0000256" key="2">
    <source>
        <dbReference type="ARBA" id="ARBA00004642"/>
    </source>
</evidence>
<evidence type="ECO:0000256" key="4">
    <source>
        <dbReference type="ARBA" id="ARBA00022448"/>
    </source>
</evidence>
<comment type="subcellular location">
    <subcellularLocation>
        <location evidence="1">Cytoplasm</location>
    </subcellularLocation>
    <subcellularLocation>
        <location evidence="2">Nucleus</location>
        <location evidence="2">Nucleoplasm</location>
    </subcellularLocation>
</comment>
<dbReference type="Pfam" id="PF22602">
    <property type="entry name" value="NXF_NTF2"/>
    <property type="match status" value="1"/>
</dbReference>
<dbReference type="Pfam" id="PF03943">
    <property type="entry name" value="TAP_C"/>
    <property type="match status" value="1"/>
</dbReference>
<sequence length="743" mass="85168">MGPKGTPAHSSASQRLRCSPALAFQRLADASGPHGASEKKLANLLYLSLAPIVHWWGPLAWPEPSCNPGPLRGCRRAIFGTILQARPSCHSPWSPVCWQAPSRRRHFHTLMALALLTSTDDVKRLGLVLAAKDNDGGSSSQGREKYWDYFQGDFGKQTHYYQQGGYELQPPHLLKDYGYMKRSESQRYKGRHNPYDVQHNKRGMKLRDEGCGDVTVWRGRKPLEEEVENTQDETTERWFKIIIPYGRKYEKTWLMDSIQRHCSVPFTPVEFHYVKNRAQFFVRDARAAYALKDISYKICDEENWKIAIFVRPSAVPCSVWDKLAPEEMEQLKLAMRKRYDVPQKALDLRSFLYDPGFAHLDIDIILNRRNCMAATLQVIKENFPELLSLNLRNNRLNQLDGLSDIIQMVPTVKILNLSKNELKSTWELDKIKGLKLEELWLEDNPLCDTFQSQFTYVSAIRKYFPNLLRLDGQDLPPQIATDIDKSSLISPPIKVSCEILDAMKRQVVQFLQQYYSVYDSGDRQGLLGAYHDEACFSLTTPFIQDNPALSSLFVYFKDNRNMKNLQDPSAYLRFQLLRHTKRDIVSSLCVIPKTQHDINSFLVDMWLQSERMLCICVHGVFKEVEGRSQGSVRAFTRTFITTPASDSSIFIVNDELFVRDATLGDTQRAISIPVPTPSCSTGPTLSQEQQEMVQIFSIQSGMKPQWSQMCLQDNEWNYIKAAQVFTTLKAQGKIPEEAFKQTS</sequence>
<name>L5MHV8_MYODS</name>
<dbReference type="FunFam" id="1.10.8.10:FF:000018">
    <property type="entry name" value="Nuclear RNA export factor 1"/>
    <property type="match status" value="1"/>
</dbReference>
<dbReference type="InterPro" id="IPR018222">
    <property type="entry name" value="Nuclear_transport_factor_2_euk"/>
</dbReference>
<evidence type="ECO:0000256" key="7">
    <source>
        <dbReference type="ARBA" id="ARBA00022737"/>
    </source>
</evidence>
<evidence type="ECO:0000256" key="8">
    <source>
        <dbReference type="ARBA" id="ARBA00022816"/>
    </source>
</evidence>
<protein>
    <submittedName>
        <fullName evidence="13">Nuclear RNA export factor 2</fullName>
    </submittedName>
</protein>
<dbReference type="SUPFAM" id="SSF54928">
    <property type="entry name" value="RNA-binding domain, RBD"/>
    <property type="match status" value="1"/>
</dbReference>
<evidence type="ECO:0000256" key="9">
    <source>
        <dbReference type="ARBA" id="ARBA00022884"/>
    </source>
</evidence>
<evidence type="ECO:0000256" key="1">
    <source>
        <dbReference type="ARBA" id="ARBA00004496"/>
    </source>
</evidence>
<evidence type="ECO:0000313" key="13">
    <source>
        <dbReference type="EMBL" id="ELK37956.1"/>
    </source>
</evidence>
<keyword evidence="14" id="KW-1185">Reference proteome</keyword>
<dbReference type="InterPro" id="IPR015245">
    <property type="entry name" value="Tap_RNA-bd"/>
</dbReference>
<dbReference type="Gene3D" id="3.10.450.50">
    <property type="match status" value="1"/>
</dbReference>
<dbReference type="InterPro" id="IPR057125">
    <property type="entry name" value="NXF1/2/3/5-like_LRR"/>
</dbReference>
<dbReference type="PROSITE" id="PS50177">
    <property type="entry name" value="NTF2_DOMAIN"/>
    <property type="match status" value="1"/>
</dbReference>
<accession>L5MHV8</accession>
<dbReference type="PANTHER" id="PTHR10662">
    <property type="entry name" value="NUCLEAR RNA EXPORT FACTOR"/>
    <property type="match status" value="1"/>
</dbReference>
<dbReference type="InterPro" id="IPR032710">
    <property type="entry name" value="NTF2-like_dom_sf"/>
</dbReference>
<dbReference type="GO" id="GO:0005654">
    <property type="term" value="C:nucleoplasm"/>
    <property type="evidence" value="ECO:0007669"/>
    <property type="project" value="UniProtKB-SubCell"/>
</dbReference>
<dbReference type="GO" id="GO:0005737">
    <property type="term" value="C:cytoplasm"/>
    <property type="evidence" value="ECO:0007669"/>
    <property type="project" value="UniProtKB-SubCell"/>
</dbReference>
<dbReference type="FunFam" id="3.30.70.330:FF:000165">
    <property type="entry name" value="nuclear RNA export factor 1"/>
    <property type="match status" value="1"/>
</dbReference>
<dbReference type="InterPro" id="IPR009060">
    <property type="entry name" value="UBA-like_sf"/>
</dbReference>
<dbReference type="SUPFAM" id="SSF52058">
    <property type="entry name" value="L domain-like"/>
    <property type="match status" value="1"/>
</dbReference>
<dbReference type="Gene3D" id="1.10.8.10">
    <property type="entry name" value="DNA helicase RuvA subunit, C-terminal domain"/>
    <property type="match status" value="1"/>
</dbReference>
<keyword evidence="8" id="KW-0509">mRNA transport</keyword>
<evidence type="ECO:0000259" key="11">
    <source>
        <dbReference type="PROSITE" id="PS50177"/>
    </source>
</evidence>
<evidence type="ECO:0000256" key="5">
    <source>
        <dbReference type="ARBA" id="ARBA00022490"/>
    </source>
</evidence>
<keyword evidence="5" id="KW-0963">Cytoplasm</keyword>
<keyword evidence="10" id="KW-0539">Nucleus</keyword>
<evidence type="ECO:0000256" key="6">
    <source>
        <dbReference type="ARBA" id="ARBA00022614"/>
    </source>
</evidence>
<keyword evidence="4" id="KW-0813">Transport</keyword>
<dbReference type="InterPro" id="IPR032675">
    <property type="entry name" value="LRR_dom_sf"/>
</dbReference>
<dbReference type="Pfam" id="PF24048">
    <property type="entry name" value="LRR_NXF1-5"/>
    <property type="match status" value="1"/>
</dbReference>
<dbReference type="Gene3D" id="3.30.70.330">
    <property type="match status" value="1"/>
</dbReference>
<dbReference type="FunFam" id="3.80.10.10:FF:000384">
    <property type="entry name" value="Nuclear RNA export factor 1"/>
    <property type="match status" value="1"/>
</dbReference>
<dbReference type="PROSITE" id="PS51281">
    <property type="entry name" value="TAP_C"/>
    <property type="match status" value="1"/>
</dbReference>
<dbReference type="PROSITE" id="PS51450">
    <property type="entry name" value="LRR"/>
    <property type="match status" value="1"/>
</dbReference>
<dbReference type="GO" id="GO:0003723">
    <property type="term" value="F:RNA binding"/>
    <property type="evidence" value="ECO:0007669"/>
    <property type="project" value="UniProtKB-KW"/>
</dbReference>
<keyword evidence="7" id="KW-0677">Repeat</keyword>
<dbReference type="AlphaFoldDB" id="L5MHV8"/>
<dbReference type="InterPro" id="IPR001611">
    <property type="entry name" value="Leu-rich_rpt"/>
</dbReference>
<evidence type="ECO:0000259" key="12">
    <source>
        <dbReference type="PROSITE" id="PS51281"/>
    </source>
</evidence>
<dbReference type="InterPro" id="IPR035979">
    <property type="entry name" value="RBD_domain_sf"/>
</dbReference>
<dbReference type="eggNOG" id="KOG3763">
    <property type="taxonomic scope" value="Eukaryota"/>
</dbReference>
<dbReference type="SMART" id="SM00804">
    <property type="entry name" value="TAP_C"/>
    <property type="match status" value="1"/>
</dbReference>